<evidence type="ECO:0008006" key="4">
    <source>
        <dbReference type="Google" id="ProtNLM"/>
    </source>
</evidence>
<organism evidence="2 3">
    <name type="scientific">Sphingomonas aracearum</name>
    <dbReference type="NCBI Taxonomy" id="2283317"/>
    <lineage>
        <taxon>Bacteria</taxon>
        <taxon>Pseudomonadati</taxon>
        <taxon>Pseudomonadota</taxon>
        <taxon>Alphaproteobacteria</taxon>
        <taxon>Sphingomonadales</taxon>
        <taxon>Sphingomonadaceae</taxon>
        <taxon>Sphingomonas</taxon>
    </lineage>
</organism>
<dbReference type="OrthoDB" id="7583320at2"/>
<keyword evidence="3" id="KW-1185">Reference proteome</keyword>
<sequence>MAVWLLLLTLFMKVVVPSGYMVGAAGGAFSIELCPGYEPQKPMAMPGGEHHPDTPDHGKAEMPCAFAGLTAPSLAGADPLLLAAAIVFIVRTVFRTASDREPGRRRLHLRPPLRGPPRIA</sequence>
<name>A0A369VZ00_9SPHN</name>
<dbReference type="AlphaFoldDB" id="A0A369VZ00"/>
<dbReference type="EMBL" id="QQNB01000001">
    <property type="protein sequence ID" value="RDE07548.1"/>
    <property type="molecule type" value="Genomic_DNA"/>
</dbReference>
<feature type="region of interest" description="Disordered" evidence="1">
    <location>
        <begin position="99"/>
        <end position="120"/>
    </location>
</feature>
<proteinExistence type="predicted"/>
<dbReference type="Proteomes" id="UP000253918">
    <property type="component" value="Unassembled WGS sequence"/>
</dbReference>
<evidence type="ECO:0000256" key="1">
    <source>
        <dbReference type="SAM" id="MobiDB-lite"/>
    </source>
</evidence>
<reference evidence="2 3" key="1">
    <citation type="submission" date="2018-07" db="EMBL/GenBank/DDBJ databases">
        <title>a novel species of Sphingomonas isolated from the rhizosphere soil of Araceae plant.</title>
        <authorList>
            <person name="Zhiyong W."/>
            <person name="Qinglan Z."/>
            <person name="Zhiwei F."/>
            <person name="Ding X."/>
            <person name="Gejiao W."/>
            <person name="Shixue Z."/>
        </authorList>
    </citation>
    <scope>NUCLEOTIDE SEQUENCE [LARGE SCALE GENOMIC DNA]</scope>
    <source>
        <strain evidence="2 3">WZY 27</strain>
    </source>
</reference>
<protein>
    <recommendedName>
        <fullName evidence="4">DUF2946 domain-containing protein</fullName>
    </recommendedName>
</protein>
<evidence type="ECO:0000313" key="2">
    <source>
        <dbReference type="EMBL" id="RDE07548.1"/>
    </source>
</evidence>
<accession>A0A369VZ00</accession>
<evidence type="ECO:0000313" key="3">
    <source>
        <dbReference type="Proteomes" id="UP000253918"/>
    </source>
</evidence>
<gene>
    <name evidence="2" type="ORF">DVW87_06940</name>
</gene>
<comment type="caution">
    <text evidence="2">The sequence shown here is derived from an EMBL/GenBank/DDBJ whole genome shotgun (WGS) entry which is preliminary data.</text>
</comment>
<dbReference type="Pfam" id="PF11162">
    <property type="entry name" value="DUF2946"/>
    <property type="match status" value="1"/>
</dbReference>
<dbReference type="InterPro" id="IPR021333">
    <property type="entry name" value="DUF2946"/>
</dbReference>